<dbReference type="InterPro" id="IPR008503">
    <property type="entry name" value="Asp_endopeptidase"/>
</dbReference>
<dbReference type="Proteomes" id="UP000004507">
    <property type="component" value="Unassembled WGS sequence"/>
</dbReference>
<name>A3V2U2_9RHOB</name>
<dbReference type="EMBL" id="AAMS01000002">
    <property type="protein sequence ID" value="EAQ07673.1"/>
    <property type="molecule type" value="Genomic_DNA"/>
</dbReference>
<feature type="domain" description="Retropepsin-like aspartic endopeptidase" evidence="1">
    <location>
        <begin position="53"/>
        <end position="184"/>
    </location>
</feature>
<reference evidence="2 3" key="1">
    <citation type="submission" date="2006-01" db="EMBL/GenBank/DDBJ databases">
        <authorList>
            <person name="Hagstrom A."/>
            <person name="Ferriera S."/>
            <person name="Johnson J."/>
            <person name="Kravitz S."/>
            <person name="Halpern A."/>
            <person name="Remington K."/>
            <person name="Beeson K."/>
            <person name="Tran B."/>
            <person name="Rogers Y.-H."/>
            <person name="Friedman R."/>
            <person name="Venter J.C."/>
        </authorList>
    </citation>
    <scope>NUCLEOTIDE SEQUENCE [LARGE SCALE GENOMIC DNA]</scope>
    <source>
        <strain evidence="2 3">SKA53</strain>
    </source>
</reference>
<dbReference type="eggNOG" id="COG4067">
    <property type="taxonomic scope" value="Bacteria"/>
</dbReference>
<comment type="caution">
    <text evidence="2">The sequence shown here is derived from an EMBL/GenBank/DDBJ whole genome shotgun (WGS) entry which is preliminary data.</text>
</comment>
<dbReference type="Pfam" id="PF05618">
    <property type="entry name" value="Zn_protease"/>
    <property type="match status" value="1"/>
</dbReference>
<sequence length="197" mass="22152">MRLRAMILPFVRLRLAMRAHPAGQGAAVRAMSGRRHNRTDPMHPAPLPHPLLIIGWQERISLPDLGLIDFAVKVDTGAKTTALHAEEIETFQKQGEKWVRFRSPDIPGTAPRICEFAVFTKRDITNTSGTPETRIVIRTPMILAGRKWKIDISLTDRGSMQFPLILGRRALRHKNIAVHARHTYLVSPLPQPESAAK</sequence>
<proteinExistence type="predicted"/>
<keyword evidence="3" id="KW-1185">Reference proteome</keyword>
<evidence type="ECO:0000313" key="3">
    <source>
        <dbReference type="Proteomes" id="UP000004507"/>
    </source>
</evidence>
<dbReference type="STRING" id="314232.SKA53_12588"/>
<dbReference type="SUPFAM" id="SSF50630">
    <property type="entry name" value="Acid proteases"/>
    <property type="match status" value="1"/>
</dbReference>
<dbReference type="AlphaFoldDB" id="A3V2U2"/>
<dbReference type="InterPro" id="IPR021109">
    <property type="entry name" value="Peptidase_aspartic_dom_sf"/>
</dbReference>
<gene>
    <name evidence="2" type="ORF">SKA53_12588</name>
</gene>
<evidence type="ECO:0000259" key="1">
    <source>
        <dbReference type="Pfam" id="PF05618"/>
    </source>
</evidence>
<dbReference type="HOGENOM" id="CLU_099424_1_1_5"/>
<accession>A3V2U2</accession>
<evidence type="ECO:0000313" key="2">
    <source>
        <dbReference type="EMBL" id="EAQ07673.1"/>
    </source>
</evidence>
<organism evidence="2 3">
    <name type="scientific">Yoonia vestfoldensis SKA53</name>
    <dbReference type="NCBI Taxonomy" id="314232"/>
    <lineage>
        <taxon>Bacteria</taxon>
        <taxon>Pseudomonadati</taxon>
        <taxon>Pseudomonadota</taxon>
        <taxon>Alphaproteobacteria</taxon>
        <taxon>Rhodobacterales</taxon>
        <taxon>Paracoccaceae</taxon>
        <taxon>Yoonia</taxon>
    </lineage>
</organism>
<dbReference type="PANTHER" id="PTHR38037">
    <property type="entry name" value="ZN_PROTEASE DOMAIN-CONTAINING PROTEIN"/>
    <property type="match status" value="1"/>
</dbReference>
<dbReference type="Gene3D" id="2.40.70.10">
    <property type="entry name" value="Acid Proteases"/>
    <property type="match status" value="1"/>
</dbReference>
<protein>
    <submittedName>
        <fullName evidence="2">Ribosomal protein S6 modification protein</fullName>
    </submittedName>
</protein>
<dbReference type="PANTHER" id="PTHR38037:SF2">
    <property type="entry name" value="ATP-DEPENDENT ZINC PROTEASE DOMAIN-CONTAINING PROTEIN-RELATED"/>
    <property type="match status" value="1"/>
</dbReference>